<dbReference type="Proteomes" id="UP000308133">
    <property type="component" value="Unassembled WGS sequence"/>
</dbReference>
<evidence type="ECO:0000259" key="10">
    <source>
        <dbReference type="PROSITE" id="PS51192"/>
    </source>
</evidence>
<evidence type="ECO:0000256" key="5">
    <source>
        <dbReference type="ARBA" id="ARBA00022840"/>
    </source>
</evidence>
<organism evidence="13 14">
    <name type="scientific">Elsinoe australis</name>
    <dbReference type="NCBI Taxonomy" id="40998"/>
    <lineage>
        <taxon>Eukaryota</taxon>
        <taxon>Fungi</taxon>
        <taxon>Dikarya</taxon>
        <taxon>Ascomycota</taxon>
        <taxon>Pezizomycotina</taxon>
        <taxon>Dothideomycetes</taxon>
        <taxon>Dothideomycetidae</taxon>
        <taxon>Myriangiales</taxon>
        <taxon>Elsinoaceae</taxon>
        <taxon>Elsinoe</taxon>
    </lineage>
</organism>
<evidence type="ECO:0000256" key="4">
    <source>
        <dbReference type="ARBA" id="ARBA00022806"/>
    </source>
</evidence>
<keyword evidence="4 8" id="KW-0347">Helicase</keyword>
<dbReference type="Gene3D" id="3.40.50.300">
    <property type="entry name" value="P-loop containing nucleotide triphosphate hydrolases"/>
    <property type="match status" value="2"/>
</dbReference>
<dbReference type="CDD" id="cd18787">
    <property type="entry name" value="SF2_C_DEAD"/>
    <property type="match status" value="1"/>
</dbReference>
<gene>
    <name evidence="13" type="ORF">C1H76_4694</name>
</gene>
<dbReference type="EC" id="3.6.4.13" evidence="1"/>
<evidence type="ECO:0000256" key="8">
    <source>
        <dbReference type="RuleBase" id="RU000492"/>
    </source>
</evidence>
<dbReference type="SMART" id="SM00487">
    <property type="entry name" value="DEXDc"/>
    <property type="match status" value="1"/>
</dbReference>
<proteinExistence type="inferred from homology"/>
<feature type="region of interest" description="Disordered" evidence="9">
    <location>
        <begin position="690"/>
        <end position="751"/>
    </location>
</feature>
<dbReference type="SUPFAM" id="SSF52540">
    <property type="entry name" value="P-loop containing nucleoside triphosphate hydrolases"/>
    <property type="match status" value="1"/>
</dbReference>
<keyword evidence="3 8" id="KW-0378">Hydrolase</keyword>
<accession>A0A4U7B303</accession>
<dbReference type="InterPro" id="IPR014001">
    <property type="entry name" value="Helicase_ATP-bd"/>
</dbReference>
<evidence type="ECO:0000256" key="1">
    <source>
        <dbReference type="ARBA" id="ARBA00012552"/>
    </source>
</evidence>
<dbReference type="PROSITE" id="PS51192">
    <property type="entry name" value="HELICASE_ATP_BIND_1"/>
    <property type="match status" value="1"/>
</dbReference>
<dbReference type="Pfam" id="PF00270">
    <property type="entry name" value="DEAD"/>
    <property type="match status" value="1"/>
</dbReference>
<protein>
    <recommendedName>
        <fullName evidence="1">RNA helicase</fullName>
        <ecNumber evidence="1">3.6.4.13</ecNumber>
    </recommendedName>
</protein>
<dbReference type="InterPro" id="IPR027417">
    <property type="entry name" value="P-loop_NTPase"/>
</dbReference>
<dbReference type="GO" id="GO:0005524">
    <property type="term" value="F:ATP binding"/>
    <property type="evidence" value="ECO:0007669"/>
    <property type="project" value="UniProtKB-KW"/>
</dbReference>
<name>A0A4U7B303_9PEZI</name>
<feature type="domain" description="Helicase ATP-binding" evidence="10">
    <location>
        <begin position="301"/>
        <end position="500"/>
    </location>
</feature>
<evidence type="ECO:0000256" key="3">
    <source>
        <dbReference type="ARBA" id="ARBA00022801"/>
    </source>
</evidence>
<dbReference type="PROSITE" id="PS00039">
    <property type="entry name" value="DEAD_ATP_HELICASE"/>
    <property type="match status" value="1"/>
</dbReference>
<dbReference type="Pfam" id="PF00271">
    <property type="entry name" value="Helicase_C"/>
    <property type="match status" value="1"/>
</dbReference>
<dbReference type="InterPro" id="IPR014014">
    <property type="entry name" value="RNA_helicase_DEAD_Q_motif"/>
</dbReference>
<dbReference type="PROSITE" id="PS51194">
    <property type="entry name" value="HELICASE_CTER"/>
    <property type="match status" value="1"/>
</dbReference>
<comment type="similarity">
    <text evidence="8">Belongs to the DEAD box helicase family.</text>
</comment>
<comment type="caution">
    <text evidence="13">The sequence shown here is derived from an EMBL/GenBank/DDBJ whole genome shotgun (WGS) entry which is preliminary data.</text>
</comment>
<feature type="short sequence motif" description="Q motif" evidence="7">
    <location>
        <begin position="270"/>
        <end position="298"/>
    </location>
</feature>
<feature type="compositionally biased region" description="Gly residues" evidence="9">
    <location>
        <begin position="698"/>
        <end position="710"/>
    </location>
</feature>
<dbReference type="AlphaFoldDB" id="A0A4U7B303"/>
<dbReference type="SMART" id="SM00490">
    <property type="entry name" value="HELICc"/>
    <property type="match status" value="1"/>
</dbReference>
<dbReference type="InterPro" id="IPR001650">
    <property type="entry name" value="Helicase_C-like"/>
</dbReference>
<keyword evidence="5 8" id="KW-0067">ATP-binding</keyword>
<dbReference type="GO" id="GO:0003724">
    <property type="term" value="F:RNA helicase activity"/>
    <property type="evidence" value="ECO:0007669"/>
    <property type="project" value="UniProtKB-EC"/>
</dbReference>
<evidence type="ECO:0000313" key="13">
    <source>
        <dbReference type="EMBL" id="TKX23146.1"/>
    </source>
</evidence>
<dbReference type="PANTHER" id="PTHR47958">
    <property type="entry name" value="ATP-DEPENDENT RNA HELICASE DBP3"/>
    <property type="match status" value="1"/>
</dbReference>
<dbReference type="InterPro" id="IPR000629">
    <property type="entry name" value="RNA-helicase_DEAD-box_CS"/>
</dbReference>
<dbReference type="GO" id="GO:0003676">
    <property type="term" value="F:nucleic acid binding"/>
    <property type="evidence" value="ECO:0007669"/>
    <property type="project" value="InterPro"/>
</dbReference>
<dbReference type="InterPro" id="IPR011545">
    <property type="entry name" value="DEAD/DEAH_box_helicase_dom"/>
</dbReference>
<evidence type="ECO:0000256" key="9">
    <source>
        <dbReference type="SAM" id="MobiDB-lite"/>
    </source>
</evidence>
<sequence>MSASSGKQIKLARMPLRTQLELIELQRYQRYRVSMHFAGSDIGGSLFGIIVAHKLTKTYGKHLAFAFGEGLQYAINYKHNDSIDGRLIIVGGSMLNSSPYLSMWDQYHFYIKDAFVTTRNPLLPHGQRTNFITLLRKKFEDCAVCTADVTFLEQTLDAHFRYIYTRELAFKSLIVAFKRHHKQIHRPRVFNDDTMSGEDKDHKWGEATKIDYDALAENKPTLTAHDGVDEADPELGRSLYGGRTSGAGDSLAALALEVTVEGASKVKPIRSFEEGGLHPVVLDNIKKCQYNQTTAIQGYTIPAVLAGQDVVAVAQTGSGKTAAFLIPIISELMGKVDKIGGPRVNTRDPNYDPEKHKVRAEPLVVIVCPTRELALQIFDETRRLAYRSKLRPVCCYGGIAVKYNLQQLSKGCDILIGTPGRLMDMLERQHVLSLNRVKFTVIDEADEMLQDSDWEEALTKIMAGGDANEDADHRYLMFSATFPKAARGLARQYLQEDYVRIRVGRAGSSHKNVTQEIIWVDRDNKPQALYDLLFAMDPARTLIFCNSVAGVERLDDYLYNRNMPTSFLHSRRTQYEREDAMRAFTLNTPILITTALSARGIDFPDVKTVINYDLPSMEHGGIDEYVHRIGRTGRIGHVGKAISFYNGGDEAMGQDLVNVLMETEQEVPDFLSDLKPEGGQVVFQDDTDDEEEGLEMATGGGGGWGDGGGAAASNEGNAPDASWGDDAGASSGAEASWGAEATPAPSAVTAW</sequence>
<evidence type="ECO:0000256" key="6">
    <source>
        <dbReference type="ARBA" id="ARBA00047984"/>
    </source>
</evidence>
<evidence type="ECO:0000259" key="12">
    <source>
        <dbReference type="PROSITE" id="PS51195"/>
    </source>
</evidence>
<comment type="catalytic activity">
    <reaction evidence="6">
        <text>ATP + H2O = ADP + phosphate + H(+)</text>
        <dbReference type="Rhea" id="RHEA:13065"/>
        <dbReference type="ChEBI" id="CHEBI:15377"/>
        <dbReference type="ChEBI" id="CHEBI:15378"/>
        <dbReference type="ChEBI" id="CHEBI:30616"/>
        <dbReference type="ChEBI" id="CHEBI:43474"/>
        <dbReference type="ChEBI" id="CHEBI:456216"/>
        <dbReference type="EC" id="3.6.4.13"/>
    </reaction>
</comment>
<dbReference type="PROSITE" id="PS51195">
    <property type="entry name" value="Q_MOTIF"/>
    <property type="match status" value="1"/>
</dbReference>
<feature type="domain" description="Helicase C-terminal" evidence="11">
    <location>
        <begin position="528"/>
        <end position="675"/>
    </location>
</feature>
<evidence type="ECO:0000259" key="11">
    <source>
        <dbReference type="PROSITE" id="PS51194"/>
    </source>
</evidence>
<dbReference type="GO" id="GO:0016787">
    <property type="term" value="F:hydrolase activity"/>
    <property type="evidence" value="ECO:0007669"/>
    <property type="project" value="UniProtKB-KW"/>
</dbReference>
<feature type="domain" description="DEAD-box RNA helicase Q" evidence="12">
    <location>
        <begin position="270"/>
        <end position="298"/>
    </location>
</feature>
<evidence type="ECO:0000313" key="14">
    <source>
        <dbReference type="Proteomes" id="UP000308133"/>
    </source>
</evidence>
<reference evidence="13 14" key="1">
    <citation type="submission" date="2018-02" db="EMBL/GenBank/DDBJ databases">
        <title>Draft genome sequences of Elsinoe sp., causing black scab on jojoba.</title>
        <authorList>
            <person name="Stodart B."/>
            <person name="Jeffress S."/>
            <person name="Ash G."/>
            <person name="Arun Chinnappa K."/>
        </authorList>
    </citation>
    <scope>NUCLEOTIDE SEQUENCE [LARGE SCALE GENOMIC DNA]</scope>
    <source>
        <strain evidence="13 14">Hillstone_2</strain>
    </source>
</reference>
<evidence type="ECO:0000256" key="7">
    <source>
        <dbReference type="PROSITE-ProRule" id="PRU00552"/>
    </source>
</evidence>
<feature type="compositionally biased region" description="Low complexity" evidence="9">
    <location>
        <begin position="711"/>
        <end position="741"/>
    </location>
</feature>
<evidence type="ECO:0000256" key="2">
    <source>
        <dbReference type="ARBA" id="ARBA00022741"/>
    </source>
</evidence>
<keyword evidence="2 8" id="KW-0547">Nucleotide-binding</keyword>
<dbReference type="EMBL" id="PTQR01000057">
    <property type="protein sequence ID" value="TKX23146.1"/>
    <property type="molecule type" value="Genomic_DNA"/>
</dbReference>